<dbReference type="GeneID" id="26517113"/>
<evidence type="ECO:0000313" key="2">
    <source>
        <dbReference type="Proteomes" id="UP000203948"/>
    </source>
</evidence>
<dbReference type="EMBL" id="KT206225">
    <property type="protein sequence ID" value="ALA48179.1"/>
    <property type="molecule type" value="Genomic_DNA"/>
</dbReference>
<name>A0A0N9BDN5_9CAUD</name>
<dbReference type="RefSeq" id="YP_009188060.1">
    <property type="nucleotide sequence ID" value="NC_028662.1"/>
</dbReference>
<sequence>MNNIDIANIRDIANHIYYEVWEAERPVFAEQIAARPVALETDYAIRAGDALLFIGPDQQYPDGICWAIYTSIKDVELGEFYSLGGWAIDDAETAEREIGEIISTLNELSGEQ</sequence>
<organism evidence="1 2">
    <name type="scientific">Mycobacterium phage Phlei</name>
    <dbReference type="NCBI Taxonomy" id="1690684"/>
    <lineage>
        <taxon>Viruses</taxon>
        <taxon>Duplodnaviria</taxon>
        <taxon>Heunggongvirae</taxon>
        <taxon>Uroviricota</taxon>
        <taxon>Caudoviricetes</taxon>
        <taxon>Phleivirus</taxon>
        <taxon>Phleivirus Phlei</taxon>
    </lineage>
</organism>
<dbReference type="Proteomes" id="UP000203948">
    <property type="component" value="Segment"/>
</dbReference>
<accession>A0A0N9BDN5</accession>
<evidence type="ECO:0000313" key="1">
    <source>
        <dbReference type="EMBL" id="ALA48179.1"/>
    </source>
</evidence>
<protein>
    <submittedName>
        <fullName evidence="1">Uncharacterized protein</fullName>
    </submittedName>
</protein>
<reference evidence="1 2" key="1">
    <citation type="journal article" date="2016" name="Arch. Virol.">
        <title>Genome sequence of a cluster A13 mycobacteriophage detected in Mycobacterium phlei over a half century ago.</title>
        <authorList>
            <person name="Marton S."/>
            <person name="Feher E."/>
            <person name="Horvath B."/>
            <person name="Haber K."/>
            <person name="Somogyi P."/>
            <person name="Minarovits J."/>
            <person name="Banyai K."/>
        </authorList>
    </citation>
    <scope>NUCLEOTIDE SEQUENCE [LARGE SCALE GENOMIC DNA]</scope>
</reference>
<dbReference type="KEGG" id="vg:26517113"/>
<keyword evidence="2" id="KW-1185">Reference proteome</keyword>
<proteinExistence type="predicted"/>